<dbReference type="Proteomes" id="UP000008988">
    <property type="component" value="Unassembled WGS sequence"/>
</dbReference>
<organism evidence="1 2">
    <name type="scientific">Saccharomyces cerevisiae (strain AWRI1631)</name>
    <name type="common">Baker's yeast</name>
    <dbReference type="NCBI Taxonomy" id="545124"/>
    <lineage>
        <taxon>Eukaryota</taxon>
        <taxon>Fungi</taxon>
        <taxon>Dikarya</taxon>
        <taxon>Ascomycota</taxon>
        <taxon>Saccharomycotina</taxon>
        <taxon>Saccharomycetes</taxon>
        <taxon>Saccharomycetales</taxon>
        <taxon>Saccharomycetaceae</taxon>
        <taxon>Saccharomyces</taxon>
    </lineage>
</organism>
<dbReference type="AlphaFoldDB" id="B5VFM6"/>
<comment type="caution">
    <text evidence="1">The sequence shown here is derived from an EMBL/GenBank/DDBJ whole genome shotgun (WGS) entry which is preliminary data.</text>
</comment>
<evidence type="ECO:0000313" key="1">
    <source>
        <dbReference type="EMBL" id="EDZ73272.1"/>
    </source>
</evidence>
<reference evidence="1 2" key="1">
    <citation type="journal article" date="2008" name="FEMS Yeast Res.">
        <title>Comparative genome analysis of a Saccharomyces cerevisiae wine strain.</title>
        <authorList>
            <person name="Borneman A.R."/>
            <person name="Forgan A.H."/>
            <person name="Pretorius I.S."/>
            <person name="Chambers P.J."/>
        </authorList>
    </citation>
    <scope>NUCLEOTIDE SEQUENCE [LARGE SCALE GENOMIC DNA]</scope>
    <source>
        <strain evidence="1 2">AWRI1631</strain>
    </source>
</reference>
<protein>
    <submittedName>
        <fullName evidence="1">Uncharacterized protein</fullName>
    </submittedName>
</protein>
<evidence type="ECO:0000313" key="2">
    <source>
        <dbReference type="Proteomes" id="UP000008988"/>
    </source>
</evidence>
<sequence>MRPRKKYFTATGGQRGQRKIPRFFSEMGKQEFWQEKVLAVLDHGWKEC</sequence>
<dbReference type="EMBL" id="ABSV01000373">
    <property type="protein sequence ID" value="EDZ73272.1"/>
    <property type="molecule type" value="Genomic_DNA"/>
</dbReference>
<accession>B5VFM6</accession>
<proteinExistence type="predicted"/>
<gene>
    <name evidence="1" type="ORF">AWRI1631_41970</name>
</gene>
<name>B5VFM6_YEAS6</name>